<dbReference type="OrthoDB" id="680602at2"/>
<dbReference type="Pfam" id="PF01694">
    <property type="entry name" value="Rhomboid"/>
    <property type="match status" value="1"/>
</dbReference>
<dbReference type="GO" id="GO:0016020">
    <property type="term" value="C:membrane"/>
    <property type="evidence" value="ECO:0007669"/>
    <property type="project" value="UniProtKB-SubCell"/>
</dbReference>
<evidence type="ECO:0000256" key="3">
    <source>
        <dbReference type="ARBA" id="ARBA00022692"/>
    </source>
</evidence>
<keyword evidence="6 7" id="KW-0472">Membrane</keyword>
<evidence type="ECO:0000256" key="4">
    <source>
        <dbReference type="ARBA" id="ARBA00022801"/>
    </source>
</evidence>
<evidence type="ECO:0000256" key="7">
    <source>
        <dbReference type="SAM" id="Phobius"/>
    </source>
</evidence>
<reference evidence="11" key="1">
    <citation type="submission" date="2017-11" db="EMBL/GenBank/DDBJ databases">
        <authorList>
            <person name="Duchaud E."/>
        </authorList>
    </citation>
    <scope>NUCLEOTIDE SEQUENCE [LARGE SCALE GENOMIC DNA]</scope>
    <source>
        <strain evidence="11">Tenacibaculum sp. TNO020</strain>
    </source>
</reference>
<dbReference type="Pfam" id="PF20216">
    <property type="entry name" value="DUF6576"/>
    <property type="match status" value="1"/>
</dbReference>
<dbReference type="InterPro" id="IPR046483">
    <property type="entry name" value="DUF6576"/>
</dbReference>
<accession>A0A2H1YFX5</accession>
<dbReference type="InterPro" id="IPR050925">
    <property type="entry name" value="Rhomboid_protease_S54"/>
</dbReference>
<keyword evidence="11" id="KW-1185">Reference proteome</keyword>
<dbReference type="InterPro" id="IPR035952">
    <property type="entry name" value="Rhomboid-like_sf"/>
</dbReference>
<name>A0A2H1YFX5_9FLAO</name>
<dbReference type="InterPro" id="IPR022764">
    <property type="entry name" value="Peptidase_S54_rhomboid_dom"/>
</dbReference>
<dbReference type="Gene3D" id="1.20.1540.10">
    <property type="entry name" value="Rhomboid-like"/>
    <property type="match status" value="1"/>
</dbReference>
<evidence type="ECO:0000313" key="10">
    <source>
        <dbReference type="EMBL" id="SOS74385.1"/>
    </source>
</evidence>
<dbReference type="AlphaFoldDB" id="A0A2H1YFX5"/>
<evidence type="ECO:0000256" key="2">
    <source>
        <dbReference type="ARBA" id="ARBA00009045"/>
    </source>
</evidence>
<feature type="transmembrane region" description="Helical" evidence="7">
    <location>
        <begin position="109"/>
        <end position="130"/>
    </location>
</feature>
<dbReference type="PANTHER" id="PTHR43731:SF14">
    <property type="entry name" value="PRESENILIN-ASSOCIATED RHOMBOID-LIKE PROTEIN, MITOCHONDRIAL"/>
    <property type="match status" value="1"/>
</dbReference>
<feature type="transmembrane region" description="Helical" evidence="7">
    <location>
        <begin position="142"/>
        <end position="161"/>
    </location>
</feature>
<dbReference type="GO" id="GO:0004252">
    <property type="term" value="F:serine-type endopeptidase activity"/>
    <property type="evidence" value="ECO:0007669"/>
    <property type="project" value="InterPro"/>
</dbReference>
<gene>
    <name evidence="10" type="ORF">TNO020_20061</name>
</gene>
<dbReference type="Proteomes" id="UP000234211">
    <property type="component" value="Unassembled WGS sequence"/>
</dbReference>
<evidence type="ECO:0000256" key="6">
    <source>
        <dbReference type="ARBA" id="ARBA00023136"/>
    </source>
</evidence>
<organism evidence="10 11">
    <name type="scientific">Tenacibaculum piscium</name>
    <dbReference type="NCBI Taxonomy" id="1458515"/>
    <lineage>
        <taxon>Bacteria</taxon>
        <taxon>Pseudomonadati</taxon>
        <taxon>Bacteroidota</taxon>
        <taxon>Flavobacteriia</taxon>
        <taxon>Flavobacteriales</taxon>
        <taxon>Flavobacteriaceae</taxon>
        <taxon>Tenacibaculum</taxon>
    </lineage>
</organism>
<feature type="transmembrane region" description="Helical" evidence="7">
    <location>
        <begin position="168"/>
        <end position="186"/>
    </location>
</feature>
<keyword evidence="4" id="KW-0378">Hydrolase</keyword>
<evidence type="ECO:0000259" key="9">
    <source>
        <dbReference type="Pfam" id="PF20216"/>
    </source>
</evidence>
<dbReference type="RefSeq" id="WP_101916874.1">
    <property type="nucleotide sequence ID" value="NZ_OENF01000012.1"/>
</dbReference>
<evidence type="ECO:0000259" key="8">
    <source>
        <dbReference type="Pfam" id="PF01694"/>
    </source>
</evidence>
<keyword evidence="5 7" id="KW-1133">Transmembrane helix</keyword>
<keyword evidence="3 7" id="KW-0812">Transmembrane</keyword>
<feature type="transmembrane region" description="Helical" evidence="7">
    <location>
        <begin position="73"/>
        <end position="97"/>
    </location>
</feature>
<evidence type="ECO:0000313" key="11">
    <source>
        <dbReference type="Proteomes" id="UP000234211"/>
    </source>
</evidence>
<keyword evidence="10" id="KW-0645">Protease</keyword>
<feature type="domain" description="DUF6576" evidence="9">
    <location>
        <begin position="267"/>
        <end position="299"/>
    </location>
</feature>
<evidence type="ECO:0000256" key="1">
    <source>
        <dbReference type="ARBA" id="ARBA00004141"/>
    </source>
</evidence>
<evidence type="ECO:0000256" key="5">
    <source>
        <dbReference type="ARBA" id="ARBA00022989"/>
    </source>
</evidence>
<comment type="similarity">
    <text evidence="2">Belongs to the peptidase S54 family.</text>
</comment>
<proteinExistence type="inferred from homology"/>
<feature type="transmembrane region" description="Helical" evidence="7">
    <location>
        <begin position="198"/>
        <end position="214"/>
    </location>
</feature>
<sequence>MNTFNTLSNFENLKYRFKNAGIVEQLIYINLAVFLLVFISNTFSFLFESNTILVKWFALPASFDDFLSKPWTIITYGFLHTGFIHILSNLIALFYIGHLFKQYFTSKQLLNFYLLGTVFGGIIFMASYHFFPALQKVADTSILLGASAGISAIFIGIATYMPNYELKFPLIGFVKLWKLACIWVAFDVLQIPAGNAGGHLAHIGGALFGFLYVLKASNKELEILNPFKKIVTTFFQNNRKEKNKREQPLKTVYKSGKKSTKTTLKKSEKSVNQQEIDAILDKISKTGYDTLTKAEKDFLFKQR</sequence>
<dbReference type="GO" id="GO:0006508">
    <property type="term" value="P:proteolysis"/>
    <property type="evidence" value="ECO:0007669"/>
    <property type="project" value="UniProtKB-KW"/>
</dbReference>
<dbReference type="PANTHER" id="PTHR43731">
    <property type="entry name" value="RHOMBOID PROTEASE"/>
    <property type="match status" value="1"/>
</dbReference>
<comment type="subcellular location">
    <subcellularLocation>
        <location evidence="1">Membrane</location>
        <topology evidence="1">Multi-pass membrane protein</topology>
    </subcellularLocation>
</comment>
<dbReference type="SUPFAM" id="SSF144091">
    <property type="entry name" value="Rhomboid-like"/>
    <property type="match status" value="1"/>
</dbReference>
<dbReference type="EMBL" id="OENF01000012">
    <property type="protein sequence ID" value="SOS74385.1"/>
    <property type="molecule type" value="Genomic_DNA"/>
</dbReference>
<feature type="domain" description="Peptidase S54 rhomboid" evidence="8">
    <location>
        <begin position="69"/>
        <end position="215"/>
    </location>
</feature>
<protein>
    <submittedName>
        <fullName evidence="10">Rhomboid family intramembrane serine protease</fullName>
    </submittedName>
</protein>
<feature type="transmembrane region" description="Helical" evidence="7">
    <location>
        <begin position="26"/>
        <end position="47"/>
    </location>
</feature>